<dbReference type="Pfam" id="PF03018">
    <property type="entry name" value="Dirigent"/>
    <property type="match status" value="1"/>
</dbReference>
<comment type="caution">
    <text evidence="5">The sequence shown here is derived from an EMBL/GenBank/DDBJ whole genome shotgun (WGS) entry which is preliminary data.</text>
</comment>
<keyword evidence="6" id="KW-1185">Reference proteome</keyword>
<organism evidence="5">
    <name type="scientific">Salvia splendens</name>
    <name type="common">Scarlet sage</name>
    <dbReference type="NCBI Taxonomy" id="180675"/>
    <lineage>
        <taxon>Eukaryota</taxon>
        <taxon>Viridiplantae</taxon>
        <taxon>Streptophyta</taxon>
        <taxon>Embryophyta</taxon>
        <taxon>Tracheophyta</taxon>
        <taxon>Spermatophyta</taxon>
        <taxon>Magnoliopsida</taxon>
        <taxon>eudicotyledons</taxon>
        <taxon>Gunneridae</taxon>
        <taxon>Pentapetalae</taxon>
        <taxon>asterids</taxon>
        <taxon>lamiids</taxon>
        <taxon>Lamiales</taxon>
        <taxon>Lamiaceae</taxon>
        <taxon>Nepetoideae</taxon>
        <taxon>Mentheae</taxon>
        <taxon>Salviinae</taxon>
        <taxon>Salvia</taxon>
        <taxon>Salvia subgen. Calosphace</taxon>
        <taxon>core Calosphace</taxon>
    </lineage>
</organism>
<keyword evidence="4" id="KW-0052">Apoplast</keyword>
<dbReference type="Proteomes" id="UP000298416">
    <property type="component" value="Unassembled WGS sequence"/>
</dbReference>
<dbReference type="PANTHER" id="PTHR21495">
    <property type="entry name" value="NUCLEOPORIN-RELATED"/>
    <property type="match status" value="1"/>
</dbReference>
<comment type="function">
    <text evidence="4">Dirigent proteins impart stereoselectivity on the phenoxy radical-coupling reaction, yielding optically active lignans from two molecules of coniferyl alcohol in the biosynthesis of lignans, flavonolignans, and alkaloids and thus plays a central role in plant secondary metabolism.</text>
</comment>
<evidence type="ECO:0000256" key="4">
    <source>
        <dbReference type="RuleBase" id="RU363099"/>
    </source>
</evidence>
<dbReference type="EMBL" id="PNBA02000016">
    <property type="protein sequence ID" value="KAG6396167.1"/>
    <property type="molecule type" value="Genomic_DNA"/>
</dbReference>
<reference evidence="5" key="1">
    <citation type="submission" date="2018-01" db="EMBL/GenBank/DDBJ databases">
        <authorList>
            <person name="Mao J.F."/>
        </authorList>
    </citation>
    <scope>NUCLEOTIDE SEQUENCE</scope>
    <source>
        <strain evidence="5">Huo1</strain>
        <tissue evidence="5">Leaf</tissue>
    </source>
</reference>
<dbReference type="GO" id="GO:0048046">
    <property type="term" value="C:apoplast"/>
    <property type="evidence" value="ECO:0007669"/>
    <property type="project" value="UniProtKB-SubCell"/>
</dbReference>
<protein>
    <recommendedName>
        <fullName evidence="4">Dirigent protein</fullName>
    </recommendedName>
</protein>
<evidence type="ECO:0000256" key="2">
    <source>
        <dbReference type="ARBA" id="ARBA00011738"/>
    </source>
</evidence>
<name>A0A8X8Z9C2_SALSN</name>
<comment type="subunit">
    <text evidence="2 4">Homodimer.</text>
</comment>
<evidence type="ECO:0000313" key="6">
    <source>
        <dbReference type="Proteomes" id="UP000298416"/>
    </source>
</evidence>
<comment type="subcellular location">
    <subcellularLocation>
        <location evidence="4">Secreted</location>
        <location evidence="4">Extracellular space</location>
        <location evidence="4">Apoplast</location>
    </subcellularLocation>
</comment>
<gene>
    <name evidence="5" type="ORF">SASPL_142309</name>
</gene>
<dbReference type="InterPro" id="IPR004265">
    <property type="entry name" value="Dirigent"/>
</dbReference>
<comment type="similarity">
    <text evidence="1 4">Belongs to the plant dirigent protein family.</text>
</comment>
<evidence type="ECO:0000256" key="1">
    <source>
        <dbReference type="ARBA" id="ARBA00010746"/>
    </source>
</evidence>
<evidence type="ECO:0000256" key="3">
    <source>
        <dbReference type="ARBA" id="ARBA00022525"/>
    </source>
</evidence>
<accession>A0A8X8Z9C2</accession>
<keyword evidence="3 4" id="KW-0964">Secreted</keyword>
<dbReference type="Gene3D" id="2.40.480.10">
    <property type="entry name" value="Allene oxide cyclase-like"/>
    <property type="match status" value="1"/>
</dbReference>
<reference evidence="5" key="2">
    <citation type="submission" date="2020-08" db="EMBL/GenBank/DDBJ databases">
        <title>Plant Genome Project.</title>
        <authorList>
            <person name="Zhang R.-G."/>
        </authorList>
    </citation>
    <scope>NUCLEOTIDE SEQUENCE</scope>
    <source>
        <strain evidence="5">Huo1</strain>
        <tissue evidence="5">Leaf</tissue>
    </source>
</reference>
<dbReference type="GO" id="GO:0009699">
    <property type="term" value="P:phenylpropanoid biosynthetic process"/>
    <property type="evidence" value="ECO:0007669"/>
    <property type="project" value="UniProtKB-ARBA"/>
</dbReference>
<dbReference type="AlphaFoldDB" id="A0A8X8Z9C2"/>
<evidence type="ECO:0000313" key="5">
    <source>
        <dbReference type="EMBL" id="KAG6396167.1"/>
    </source>
</evidence>
<sequence length="215" mass="23559">MCITKVEDAASSDQKIYSQNMPKDSSKTNLYVLPDETYNHHANKQSSAVVLATTAVILLALFSPLPHRSSRTTSQTTLSFYVQQPQPGSSAVAPHSVGALIFHRWLTEGPDNTSRVVGKAQGFIIPVEGFAHSAFNIIYLTFHTRDYAGSVSIEAKKLAFKEEEELSVVGGTGSFAFATGNAVFAQIGRQASNVEASYHIKLNLDFPDNFERRKF</sequence>
<dbReference type="InterPro" id="IPR044859">
    <property type="entry name" value="Allene_oxi_cyc_Dirigent"/>
</dbReference>
<proteinExistence type="inferred from homology"/>